<dbReference type="AlphaFoldDB" id="A0A291B9Y3"/>
<gene>
    <name evidence="1" type="ORF">BTN50_1309</name>
</gene>
<keyword evidence="2" id="KW-1185">Reference proteome</keyword>
<name>A0A291B9Y3_9GAMM</name>
<dbReference type="Proteomes" id="UP000218160">
    <property type="component" value="Chromosome 1"/>
</dbReference>
<sequence>MKTEVEIKFFGSSDFFYTKFADKVTDLKSVAVMPAKPHLSSCSNMI</sequence>
<protein>
    <submittedName>
        <fullName evidence="1">Uncharacterized protein</fullName>
    </submittedName>
</protein>
<evidence type="ECO:0000313" key="1">
    <source>
        <dbReference type="EMBL" id="ATF09791.1"/>
    </source>
</evidence>
<proteinExistence type="predicted"/>
<reference evidence="2" key="1">
    <citation type="submission" date="2017-04" db="EMBL/GenBank/DDBJ databases">
        <title>Genome evolution of the luminous symbionts of deep sea anglerfish.</title>
        <authorList>
            <person name="Hendry T.A."/>
        </authorList>
    </citation>
    <scope>NUCLEOTIDE SEQUENCE [LARGE SCALE GENOMIC DNA]</scope>
</reference>
<accession>A0A291B9Y3</accession>
<evidence type="ECO:0000313" key="2">
    <source>
        <dbReference type="Proteomes" id="UP000218160"/>
    </source>
</evidence>
<dbReference type="KEGG" id="elux:BTN50_1309"/>
<dbReference type="EMBL" id="CP020660">
    <property type="protein sequence ID" value="ATF09791.1"/>
    <property type="molecule type" value="Genomic_DNA"/>
</dbReference>
<organism evidence="1 2">
    <name type="scientific">Candidatus Enterovibrio altilux</name>
    <dbReference type="NCBI Taxonomy" id="1927128"/>
    <lineage>
        <taxon>Bacteria</taxon>
        <taxon>Pseudomonadati</taxon>
        <taxon>Pseudomonadota</taxon>
        <taxon>Gammaproteobacteria</taxon>
        <taxon>Vibrionales</taxon>
        <taxon>Vibrionaceae</taxon>
        <taxon>Enterovibrio</taxon>
    </lineage>
</organism>